<reference evidence="9 10" key="2">
    <citation type="submission" date="2013-03" db="EMBL/GenBank/DDBJ databases">
        <title>The Genome Sequence of Enterococcus casseliflavus EC20 (899205).</title>
        <authorList>
            <consortium name="The Broad Institute Genomics Platform"/>
            <consortium name="The Broad Institute Genome Sequencing Center for Infectious Disease"/>
            <person name="Russ C."/>
            <person name="Feldgarden M."/>
            <person name="Gilmore M."/>
            <person name="Manson J."/>
            <person name="Palmer K."/>
            <person name="Carniol K."/>
            <person name="Walker B."/>
            <person name="Young S.K."/>
            <person name="Zeng Q."/>
            <person name="Gargeya S."/>
            <person name="Fitzgerald M."/>
            <person name="Haas B."/>
            <person name="Abouelleil A."/>
            <person name="Allen A.W."/>
            <person name="Alvarado L."/>
            <person name="Arachchi H.M."/>
            <person name="Berlin A.M."/>
            <person name="Chapman S.B."/>
            <person name="Gainer-Dewar J."/>
            <person name="Goldberg J."/>
            <person name="Griggs A."/>
            <person name="Gujja S."/>
            <person name="Hansen M."/>
            <person name="Howarth C."/>
            <person name="Imamovic A."/>
            <person name="Ireland A."/>
            <person name="Larimer J."/>
            <person name="McCowan C."/>
            <person name="Murphy C."/>
            <person name="Pearson M."/>
            <person name="Poon T.W."/>
            <person name="Priest M."/>
            <person name="Roberts A."/>
            <person name="Saif S."/>
            <person name="Shea T."/>
            <person name="Sisk P."/>
            <person name="Sykes S."/>
            <person name="Wortman J."/>
            <person name="Nusbaum C."/>
            <person name="Birren B."/>
        </authorList>
    </citation>
    <scope>NUCLEOTIDE SEQUENCE [LARGE SCALE GENOMIC DNA]</scope>
    <source>
        <strain evidence="9 10">EC20</strain>
    </source>
</reference>
<keyword evidence="6 7" id="KW-0472">Membrane</keyword>
<dbReference type="Gene3D" id="1.10.3720.10">
    <property type="entry name" value="MetI-like"/>
    <property type="match status" value="1"/>
</dbReference>
<evidence type="ECO:0000313" key="9">
    <source>
        <dbReference type="EMBL" id="EEV37815.2"/>
    </source>
</evidence>
<organism evidence="9 10">
    <name type="scientific">Enterococcus casseliflavus EC20</name>
    <dbReference type="NCBI Taxonomy" id="565655"/>
    <lineage>
        <taxon>Bacteria</taxon>
        <taxon>Bacillati</taxon>
        <taxon>Bacillota</taxon>
        <taxon>Bacilli</taxon>
        <taxon>Lactobacillales</taxon>
        <taxon>Enterococcaceae</taxon>
        <taxon>Enterococcus</taxon>
    </lineage>
</organism>
<dbReference type="RefSeq" id="WP_015509087.1">
    <property type="nucleotide sequence ID" value="NC_020995.1"/>
</dbReference>
<dbReference type="InterPro" id="IPR051393">
    <property type="entry name" value="ABC_transporter_permease"/>
</dbReference>
<evidence type="ECO:0000256" key="3">
    <source>
        <dbReference type="ARBA" id="ARBA00022475"/>
    </source>
</evidence>
<feature type="transmembrane region" description="Helical" evidence="7">
    <location>
        <begin position="260"/>
        <end position="279"/>
    </location>
</feature>
<dbReference type="InterPro" id="IPR035906">
    <property type="entry name" value="MetI-like_sf"/>
</dbReference>
<protein>
    <recommendedName>
        <fullName evidence="8">ABC transmembrane type-1 domain-containing protein</fullName>
    </recommendedName>
</protein>
<dbReference type="HOGENOM" id="CLU_016047_0_2_9"/>
<feature type="transmembrane region" description="Helical" evidence="7">
    <location>
        <begin position="104"/>
        <end position="123"/>
    </location>
</feature>
<keyword evidence="10" id="KW-1185">Reference proteome</keyword>
<keyword evidence="5 7" id="KW-1133">Transmembrane helix</keyword>
<feature type="domain" description="ABC transmembrane type-1" evidence="8">
    <location>
        <begin position="65"/>
        <end position="276"/>
    </location>
</feature>
<comment type="subcellular location">
    <subcellularLocation>
        <location evidence="1 7">Cell membrane</location>
        <topology evidence="1 7">Multi-pass membrane protein</topology>
    </subcellularLocation>
</comment>
<dbReference type="SUPFAM" id="SSF161098">
    <property type="entry name" value="MetI-like"/>
    <property type="match status" value="1"/>
</dbReference>
<feature type="transmembrane region" description="Helical" evidence="7">
    <location>
        <begin position="9"/>
        <end position="28"/>
    </location>
</feature>
<proteinExistence type="inferred from homology"/>
<dbReference type="InterPro" id="IPR000515">
    <property type="entry name" value="MetI-like"/>
</dbReference>
<dbReference type="AlphaFoldDB" id="C9A5C3"/>
<dbReference type="KEGG" id="ecas:ECBG_00084"/>
<dbReference type="CDD" id="cd06261">
    <property type="entry name" value="TM_PBP2"/>
    <property type="match status" value="1"/>
</dbReference>
<dbReference type="eggNOG" id="COG1175">
    <property type="taxonomic scope" value="Bacteria"/>
</dbReference>
<dbReference type="PANTHER" id="PTHR30193:SF1">
    <property type="entry name" value="ABC TRANSPORTER PERMEASE PROTEIN YESP-RELATED"/>
    <property type="match status" value="1"/>
</dbReference>
<evidence type="ECO:0000256" key="1">
    <source>
        <dbReference type="ARBA" id="ARBA00004651"/>
    </source>
</evidence>
<accession>C9A5C3</accession>
<dbReference type="PANTHER" id="PTHR30193">
    <property type="entry name" value="ABC TRANSPORTER PERMEASE PROTEIN"/>
    <property type="match status" value="1"/>
</dbReference>
<dbReference type="Pfam" id="PF00528">
    <property type="entry name" value="BPD_transp_1"/>
    <property type="match status" value="1"/>
</dbReference>
<dbReference type="GO" id="GO:0055085">
    <property type="term" value="P:transmembrane transport"/>
    <property type="evidence" value="ECO:0007669"/>
    <property type="project" value="InterPro"/>
</dbReference>
<dbReference type="SUPFAM" id="SSF160964">
    <property type="entry name" value="MalF N-terminal region-like"/>
    <property type="match status" value="1"/>
</dbReference>
<keyword evidence="2 7" id="KW-0813">Transport</keyword>
<comment type="similarity">
    <text evidence="7">Belongs to the binding-protein-dependent transport system permease family.</text>
</comment>
<feature type="transmembrane region" description="Helical" evidence="7">
    <location>
        <begin position="199"/>
        <end position="220"/>
    </location>
</feature>
<gene>
    <name evidence="9" type="ORF">ECBG_00084</name>
</gene>
<name>C9A5C3_ENTCA</name>
<keyword evidence="3" id="KW-1003">Cell membrane</keyword>
<evidence type="ECO:0000256" key="6">
    <source>
        <dbReference type="ARBA" id="ARBA00023136"/>
    </source>
</evidence>
<dbReference type="GO" id="GO:0005886">
    <property type="term" value="C:plasma membrane"/>
    <property type="evidence" value="ECO:0007669"/>
    <property type="project" value="UniProtKB-SubCell"/>
</dbReference>
<evidence type="ECO:0000256" key="5">
    <source>
        <dbReference type="ARBA" id="ARBA00022989"/>
    </source>
</evidence>
<evidence type="ECO:0000256" key="4">
    <source>
        <dbReference type="ARBA" id="ARBA00022692"/>
    </source>
</evidence>
<evidence type="ECO:0000313" key="10">
    <source>
        <dbReference type="Proteomes" id="UP000012675"/>
    </source>
</evidence>
<feature type="transmembrane region" description="Helical" evidence="7">
    <location>
        <begin position="71"/>
        <end position="92"/>
    </location>
</feature>
<dbReference type="PROSITE" id="PS50928">
    <property type="entry name" value="ABC_TM1"/>
    <property type="match status" value="1"/>
</dbReference>
<dbReference type="Proteomes" id="UP000012675">
    <property type="component" value="Chromosome"/>
</dbReference>
<evidence type="ECO:0000256" key="7">
    <source>
        <dbReference type="RuleBase" id="RU363032"/>
    </source>
</evidence>
<dbReference type="EMBL" id="CP004856">
    <property type="protein sequence ID" value="EEV37815.2"/>
    <property type="molecule type" value="Genomic_DNA"/>
</dbReference>
<reference evidence="9 10" key="1">
    <citation type="submission" date="2009-02" db="EMBL/GenBank/DDBJ databases">
        <authorList>
            <consortium name="The Broad Institute Genome Sequencing Platform"/>
            <person name="Feldgarden M."/>
            <person name="Young S.K."/>
            <person name="Kodira C.D."/>
            <person name="Zeng Q."/>
            <person name="Koehrsen M."/>
            <person name="Alvarado L."/>
            <person name="Berlin A."/>
            <person name="Borenstein D."/>
            <person name="Chen Z."/>
            <person name="Engels R."/>
            <person name="Freedman E."/>
            <person name="Gellesch M."/>
            <person name="Goldberg J."/>
            <person name="Griggs A."/>
            <person name="Gujja S."/>
            <person name="Heiman D."/>
            <person name="Hepburn T."/>
            <person name="Howarth C."/>
            <person name="Jen D."/>
            <person name="Larson L."/>
            <person name="Lewis B."/>
            <person name="Mehta T."/>
            <person name="Park D."/>
            <person name="Pearson M."/>
            <person name="Roberts A."/>
            <person name="Saif S."/>
            <person name="Shea T."/>
            <person name="Shenoy N."/>
            <person name="Sisk P."/>
            <person name="Stolte C."/>
            <person name="Sykes S."/>
            <person name="Walk T."/>
            <person name="White J."/>
            <person name="Yandava C."/>
            <person name="Gilmore M."/>
            <person name="Manson J."/>
            <person name="Palmer K."/>
            <person name="Carniol K."/>
            <person name="Lander E."/>
            <person name="Nusbaum C."/>
            <person name="Galagan J."/>
            <person name="Birren B."/>
        </authorList>
    </citation>
    <scope>NUCLEOTIDE SEQUENCE [LARGE SCALE GENOMIC DNA]</scope>
    <source>
        <strain evidence="9 10">EC20</strain>
    </source>
</reference>
<feature type="transmembrane region" description="Helical" evidence="7">
    <location>
        <begin position="150"/>
        <end position="174"/>
    </location>
</feature>
<keyword evidence="4 7" id="KW-0812">Transmembrane</keyword>
<sequence>MKKKQWTGLFYVMPWIIGFVIFTIYPFLNSLYISFTDFTMVRAPAFIGLANYKELFADKDFLNSLSATFKYAMLTVPLSLVFALLIAVILNFKLKGINFFRTAYYIPSILGGNVAISVLWKFLFTGDGLVNQVVGLFGIDPLPWLSDPNLAMIVVSLLRVWQFGSSMIIFLAALQNIPIELYEAAEVDGAKKWTQFIKITLPLITPSLFFNLIMGMVGAFQEFNSAYLITGGGPLKATEFTSLMIYNYSFKFFRMGYASAMSWILFIVIMIFTAVIFLTQNKWVYYVDEGK</sequence>
<evidence type="ECO:0000256" key="2">
    <source>
        <dbReference type="ARBA" id="ARBA00022448"/>
    </source>
</evidence>
<dbReference type="GeneID" id="15141303"/>
<evidence type="ECO:0000259" key="8">
    <source>
        <dbReference type="PROSITE" id="PS50928"/>
    </source>
</evidence>